<evidence type="ECO:0008006" key="3">
    <source>
        <dbReference type="Google" id="ProtNLM"/>
    </source>
</evidence>
<organism evidence="1 2">
    <name type="scientific">Flavivirga jejuensis</name>
    <dbReference type="NCBI Taxonomy" id="870487"/>
    <lineage>
        <taxon>Bacteria</taxon>
        <taxon>Pseudomonadati</taxon>
        <taxon>Bacteroidota</taxon>
        <taxon>Flavobacteriia</taxon>
        <taxon>Flavobacteriales</taxon>
        <taxon>Flavobacteriaceae</taxon>
        <taxon>Flavivirga</taxon>
    </lineage>
</organism>
<evidence type="ECO:0000313" key="2">
    <source>
        <dbReference type="Proteomes" id="UP001176806"/>
    </source>
</evidence>
<protein>
    <recommendedName>
        <fullName evidence="3">MORN repeat variant</fullName>
    </recommendedName>
</protein>
<dbReference type="SUPFAM" id="SSF82185">
    <property type="entry name" value="Histone H3 K4-specific methyltransferase SET7/9 N-terminal domain"/>
    <property type="match status" value="1"/>
</dbReference>
<dbReference type="Pfam" id="PF07661">
    <property type="entry name" value="MORN_2"/>
    <property type="match status" value="3"/>
</dbReference>
<comment type="caution">
    <text evidence="1">The sequence shown here is derived from an EMBL/GenBank/DDBJ whole genome shotgun (WGS) entry which is preliminary data.</text>
</comment>
<keyword evidence="2" id="KW-1185">Reference proteome</keyword>
<gene>
    <name evidence="1" type="ORF">Q4Q40_06065</name>
</gene>
<evidence type="ECO:0000313" key="1">
    <source>
        <dbReference type="EMBL" id="MDO5973743.1"/>
    </source>
</evidence>
<dbReference type="Gene3D" id="3.90.930.1">
    <property type="match status" value="1"/>
</dbReference>
<reference evidence="1" key="1">
    <citation type="submission" date="2023-07" db="EMBL/GenBank/DDBJ databases">
        <title>Two novel species in the genus Flavivirga.</title>
        <authorList>
            <person name="Kwon K."/>
        </authorList>
    </citation>
    <scope>NUCLEOTIDE SEQUENCE</scope>
    <source>
        <strain evidence="1">KACC 14158</strain>
    </source>
</reference>
<dbReference type="Proteomes" id="UP001176806">
    <property type="component" value="Unassembled WGS sequence"/>
</dbReference>
<sequence>MKPLFLMLLTMSFISCKETLVDKDLAKNDTIIENTVVIDSTEVSKKALVLNQIEGKWYYNGQPYNGYSVKFHPNDTLEEKLGFYKGKREGIAKRWSKNGVLRVASYYSQNRLVGIYRSWWENGTLAEEANYINGIKQGVEKQWHPNGQLAKLRYLVDGRENGIQQAWLKNGKLYINYEAKNGRIFGLMRSNLCYQLKDEVVVRKNRKNK</sequence>
<accession>A0ABT8WKU6</accession>
<dbReference type="InterPro" id="IPR011652">
    <property type="entry name" value="MORN_2"/>
</dbReference>
<dbReference type="EMBL" id="JAUOEL010000002">
    <property type="protein sequence ID" value="MDO5973743.1"/>
    <property type="molecule type" value="Genomic_DNA"/>
</dbReference>
<dbReference type="PROSITE" id="PS51257">
    <property type="entry name" value="PROKAR_LIPOPROTEIN"/>
    <property type="match status" value="1"/>
</dbReference>
<dbReference type="RefSeq" id="WP_303300874.1">
    <property type="nucleotide sequence ID" value="NZ_BAABDA010000051.1"/>
</dbReference>
<name>A0ABT8WKU6_9FLAO</name>
<proteinExistence type="predicted"/>